<accession>A0A0E9U373</accession>
<reference evidence="1" key="2">
    <citation type="journal article" date="2015" name="Fish Shellfish Immunol.">
        <title>Early steps in the European eel (Anguilla anguilla)-Vibrio vulnificus interaction in the gills: Role of the RtxA13 toxin.</title>
        <authorList>
            <person name="Callol A."/>
            <person name="Pajuelo D."/>
            <person name="Ebbesson L."/>
            <person name="Teles M."/>
            <person name="MacKenzie S."/>
            <person name="Amaro C."/>
        </authorList>
    </citation>
    <scope>NUCLEOTIDE SEQUENCE</scope>
</reference>
<dbReference type="EMBL" id="GBXM01048370">
    <property type="protein sequence ID" value="JAH60207.1"/>
    <property type="molecule type" value="Transcribed_RNA"/>
</dbReference>
<organism evidence="1">
    <name type="scientific">Anguilla anguilla</name>
    <name type="common">European freshwater eel</name>
    <name type="synonym">Muraena anguilla</name>
    <dbReference type="NCBI Taxonomy" id="7936"/>
    <lineage>
        <taxon>Eukaryota</taxon>
        <taxon>Metazoa</taxon>
        <taxon>Chordata</taxon>
        <taxon>Craniata</taxon>
        <taxon>Vertebrata</taxon>
        <taxon>Euteleostomi</taxon>
        <taxon>Actinopterygii</taxon>
        <taxon>Neopterygii</taxon>
        <taxon>Teleostei</taxon>
        <taxon>Anguilliformes</taxon>
        <taxon>Anguillidae</taxon>
        <taxon>Anguilla</taxon>
    </lineage>
</organism>
<evidence type="ECO:0000313" key="1">
    <source>
        <dbReference type="EMBL" id="JAH60207.1"/>
    </source>
</evidence>
<reference evidence="1" key="1">
    <citation type="submission" date="2014-11" db="EMBL/GenBank/DDBJ databases">
        <authorList>
            <person name="Amaro Gonzalez C."/>
        </authorList>
    </citation>
    <scope>NUCLEOTIDE SEQUENCE</scope>
</reference>
<dbReference type="AlphaFoldDB" id="A0A0E9U373"/>
<name>A0A0E9U373_ANGAN</name>
<sequence length="34" mass="4330">MKYSSRHMENLLKRLLWRKNFTLHAKRRENKCLK</sequence>
<protein>
    <submittedName>
        <fullName evidence="1">Uncharacterized protein</fullName>
    </submittedName>
</protein>
<proteinExistence type="predicted"/>